<dbReference type="Gene3D" id="1.10.510.10">
    <property type="entry name" value="Transferase(Phosphotransferase) domain 1"/>
    <property type="match status" value="1"/>
</dbReference>
<feature type="region of interest" description="Disordered" evidence="7">
    <location>
        <begin position="37"/>
        <end position="464"/>
    </location>
</feature>
<dbReference type="PANTHER" id="PTHR47989">
    <property type="entry name" value="OS01G0750732 PROTEIN"/>
    <property type="match status" value="1"/>
</dbReference>
<protein>
    <recommendedName>
        <fullName evidence="10">Protein kinase domain-containing protein</fullName>
    </recommendedName>
</protein>
<feature type="compositionally biased region" description="Pro residues" evidence="7">
    <location>
        <begin position="195"/>
        <end position="221"/>
    </location>
</feature>
<feature type="transmembrane region" description="Helical" evidence="8">
    <location>
        <begin position="638"/>
        <end position="661"/>
    </location>
</feature>
<dbReference type="STRING" id="3469.A0A4Y7INU3"/>
<accession>A0A4Y7INU3</accession>
<evidence type="ECO:0000256" key="2">
    <source>
        <dbReference type="ARBA" id="ARBA00022679"/>
    </source>
</evidence>
<keyword evidence="3 6" id="KW-0547">Nucleotide-binding</keyword>
<keyword evidence="8" id="KW-0812">Transmembrane</keyword>
<evidence type="ECO:0000256" key="6">
    <source>
        <dbReference type="PROSITE-ProRule" id="PRU10141"/>
    </source>
</evidence>
<dbReference type="PROSITE" id="PS00108">
    <property type="entry name" value="PROTEIN_KINASE_ST"/>
    <property type="match status" value="1"/>
</dbReference>
<dbReference type="InterPro" id="IPR011009">
    <property type="entry name" value="Kinase-like_dom_sf"/>
</dbReference>
<evidence type="ECO:0000256" key="1">
    <source>
        <dbReference type="ARBA" id="ARBA00022527"/>
    </source>
</evidence>
<dbReference type="FunFam" id="1.10.510.10:FF:000051">
    <property type="entry name" value="Receptor-like serine/threonine-protein kinase ALE2"/>
    <property type="match status" value="1"/>
</dbReference>
<dbReference type="Gene3D" id="3.30.200.20">
    <property type="entry name" value="Phosphorylase Kinase, domain 1"/>
    <property type="match status" value="1"/>
</dbReference>
<dbReference type="GO" id="GO:0004674">
    <property type="term" value="F:protein serine/threonine kinase activity"/>
    <property type="evidence" value="ECO:0007669"/>
    <property type="project" value="UniProtKB-KW"/>
</dbReference>
<proteinExistence type="predicted"/>
<keyword evidence="12" id="KW-1185">Reference proteome</keyword>
<dbReference type="AlphaFoldDB" id="A0A4Y7INU3"/>
<name>A0A4Y7INU3_PAPSO</name>
<dbReference type="PROSITE" id="PS50011">
    <property type="entry name" value="PROTEIN_KINASE_DOM"/>
    <property type="match status" value="1"/>
</dbReference>
<evidence type="ECO:0000313" key="12">
    <source>
        <dbReference type="Proteomes" id="UP000316621"/>
    </source>
</evidence>
<sequence>MKEVDFIMLLLLFIIITSTTPIHGSITGSDLSPLPETSFVILPDDRAPPSHFDESSPPTNTQSPATPLEGSLDSTLGIPPIPENNEGPVVSIPLNPPLTFPIENSAPPPLLPIEDSAPPPMFPIQDSAPPPMFPIQDSAPPSMLPIQNSASPPMVPIQNSPTPTTSLPVQNSPPPLTLPIQDSAPPPMLSSQNSAPPPMFPIQNSAPPPMFPIQNSAPPPMLSSENSAPPPMLLTQDSSPPPMFPIQDSVPPPMFPIKYSAPPPLLPIQNSAPPPMPPMPNSSPPLTSQAQNQAPPPMPIKELPPPTPPTSSSHTPDTPFVTPVSAPPPRVGQTSYKVPVKTPAPQEPMRPNNAHKRLHVPASSPVNYANKKPRMSAPEPTAYLPPPSGGQASEPPTVLPERNRPRHRLHIPKKKGPADFPSSPSPSPTPPSISTISTGGAKRAFGPKSKPHFPTPVLALPPPPPNEDCTSVSCTEPFVNTPPGAFCGCVWPMQVGLRFKVALITFFPLVTELAEQVAAGVFMQQSQVRIMGANADGQQLDKTIVHVDLAPFGEKFDNATAHFTYEQFWKKRVFLKTSIFGDHEVLYVEYPGLPPSPPSAPSMLNGGLNSVHGNHGRTMHPLAVNIQMRKKGGIGGNMISITVLSSVIVIGLCMGVAWLLLRKQGDNSGLVPPSKSSAGMDKAMILGGGLSSTSCSSIGTYTGSAKTFSIGEILKATNNFDASKILGEGGFGLVYYGILDEGAKVAVKVLKRNDLQGGREFLAEVEMLSRLHHRNLVKLIGICTEERSRCLVYELIPNGSVDSHLHGVEKKIMPLDWSSRLKIALGSARGLSYLHEDSNPRVIHRDFKSSNILLENDFTPKVSDFGLARTALDDGNKHISTHIMGTFGYVAPEYAMTGHLLVKSDVYSYGVVLLELLTGRKPVDMSRPQGQENLVTWARPLLNNSDSLEMIIDPSIGSVSFDSVAKVAAIASMCIQPEVSNRPFMGEVVQALKLVCSECDENNVVVSESSSQEDLTLLRNDTRTSTGSDLPPEPSLRADYRMIDYDFDSSQEMTRPLSVSDIFTSSPGFDKSSLESFRRHSSSGPLRTARSSQFWDRVRGIPAGSMSEHRFAFRLWAGPR</sequence>
<dbReference type="InterPro" id="IPR001245">
    <property type="entry name" value="Ser-Thr/Tyr_kinase_cat_dom"/>
</dbReference>
<evidence type="ECO:0000256" key="4">
    <source>
        <dbReference type="ARBA" id="ARBA00022777"/>
    </source>
</evidence>
<feature type="domain" description="Protein kinase" evidence="10">
    <location>
        <begin position="720"/>
        <end position="995"/>
    </location>
</feature>
<organism evidence="11 12">
    <name type="scientific">Papaver somniferum</name>
    <name type="common">Opium poppy</name>
    <dbReference type="NCBI Taxonomy" id="3469"/>
    <lineage>
        <taxon>Eukaryota</taxon>
        <taxon>Viridiplantae</taxon>
        <taxon>Streptophyta</taxon>
        <taxon>Embryophyta</taxon>
        <taxon>Tracheophyta</taxon>
        <taxon>Spermatophyta</taxon>
        <taxon>Magnoliopsida</taxon>
        <taxon>Ranunculales</taxon>
        <taxon>Papaveraceae</taxon>
        <taxon>Papaveroideae</taxon>
        <taxon>Papaver</taxon>
    </lineage>
</organism>
<dbReference type="SUPFAM" id="SSF56112">
    <property type="entry name" value="Protein kinase-like (PK-like)"/>
    <property type="match status" value="1"/>
</dbReference>
<feature type="compositionally biased region" description="Polar residues" evidence="7">
    <location>
        <begin position="56"/>
        <end position="65"/>
    </location>
</feature>
<feature type="compositionally biased region" description="Low complexity" evidence="7">
    <location>
        <begin position="310"/>
        <end position="319"/>
    </location>
</feature>
<evidence type="ECO:0000256" key="7">
    <source>
        <dbReference type="SAM" id="MobiDB-lite"/>
    </source>
</evidence>
<evidence type="ECO:0000256" key="9">
    <source>
        <dbReference type="SAM" id="SignalP"/>
    </source>
</evidence>
<evidence type="ECO:0000256" key="8">
    <source>
        <dbReference type="SAM" id="Phobius"/>
    </source>
</evidence>
<dbReference type="PANTHER" id="PTHR47989:SF45">
    <property type="entry name" value="OS01G0709500 PROTEIN"/>
    <property type="match status" value="1"/>
</dbReference>
<dbReference type="FunFam" id="3.30.200.20:FF:000146">
    <property type="entry name" value="receptor-like serine/threonine-protein kinase ALE2"/>
    <property type="match status" value="1"/>
</dbReference>
<feature type="compositionally biased region" description="Basic residues" evidence="7">
    <location>
        <begin position="404"/>
        <end position="415"/>
    </location>
</feature>
<keyword evidence="4" id="KW-0418">Kinase</keyword>
<dbReference type="CDD" id="cd22541">
    <property type="entry name" value="SP5_N"/>
    <property type="match status" value="1"/>
</dbReference>
<feature type="compositionally biased region" description="Polar residues" evidence="7">
    <location>
        <begin position="145"/>
        <end position="170"/>
    </location>
</feature>
<keyword evidence="9" id="KW-0732">Signal</keyword>
<dbReference type="GO" id="GO:0005524">
    <property type="term" value="F:ATP binding"/>
    <property type="evidence" value="ECO:0007669"/>
    <property type="project" value="UniProtKB-UniRule"/>
</dbReference>
<dbReference type="EMBL" id="CM010716">
    <property type="protein sequence ID" value="RZC49786.1"/>
    <property type="molecule type" value="Genomic_DNA"/>
</dbReference>
<keyword evidence="2" id="KW-0808">Transferase</keyword>
<dbReference type="InterPro" id="IPR017441">
    <property type="entry name" value="Protein_kinase_ATP_BS"/>
</dbReference>
<dbReference type="Proteomes" id="UP000316621">
    <property type="component" value="Chromosome 2"/>
</dbReference>
<reference evidence="11 12" key="1">
    <citation type="journal article" date="2018" name="Science">
        <title>The opium poppy genome and morphinan production.</title>
        <authorList>
            <person name="Guo L."/>
            <person name="Winzer T."/>
            <person name="Yang X."/>
            <person name="Li Y."/>
            <person name="Ning Z."/>
            <person name="He Z."/>
            <person name="Teodor R."/>
            <person name="Lu Y."/>
            <person name="Bowser T.A."/>
            <person name="Graham I.A."/>
            <person name="Ye K."/>
        </authorList>
    </citation>
    <scope>NUCLEOTIDE SEQUENCE [LARGE SCALE GENOMIC DNA]</scope>
    <source>
        <strain evidence="12">cv. HN1</strain>
        <tissue evidence="11">Leaves</tissue>
    </source>
</reference>
<feature type="compositionally biased region" description="Basic and acidic residues" evidence="7">
    <location>
        <begin position="43"/>
        <end position="54"/>
    </location>
</feature>
<gene>
    <name evidence="11" type="ORF">C5167_018208</name>
</gene>
<keyword evidence="5 6" id="KW-0067">ATP-binding</keyword>
<feature type="region of interest" description="Disordered" evidence="7">
    <location>
        <begin position="1010"/>
        <end position="1034"/>
    </location>
</feature>
<keyword evidence="8" id="KW-1133">Transmembrane helix</keyword>
<dbReference type="CDD" id="cd14066">
    <property type="entry name" value="STKc_IRAK"/>
    <property type="match status" value="1"/>
</dbReference>
<evidence type="ECO:0000256" key="3">
    <source>
        <dbReference type="ARBA" id="ARBA00022741"/>
    </source>
</evidence>
<dbReference type="Pfam" id="PF07714">
    <property type="entry name" value="PK_Tyr_Ser-Thr"/>
    <property type="match status" value="1"/>
</dbReference>
<feature type="compositionally biased region" description="Pro residues" evidence="7">
    <location>
        <begin position="106"/>
        <end position="133"/>
    </location>
</feature>
<keyword evidence="8" id="KW-0472">Membrane</keyword>
<evidence type="ECO:0000259" key="10">
    <source>
        <dbReference type="PROSITE" id="PS50011"/>
    </source>
</evidence>
<feature type="compositionally biased region" description="Pro residues" evidence="7">
    <location>
        <begin position="239"/>
        <end position="283"/>
    </location>
</feature>
<feature type="signal peptide" evidence="9">
    <location>
        <begin position="1"/>
        <end position="24"/>
    </location>
</feature>
<keyword evidence="1" id="KW-0723">Serine/threonine-protein kinase</keyword>
<dbReference type="Gramene" id="RZC49786">
    <property type="protein sequence ID" value="RZC49786"/>
    <property type="gene ID" value="C5167_018208"/>
</dbReference>
<dbReference type="PROSITE" id="PS00107">
    <property type="entry name" value="PROTEIN_KINASE_ATP"/>
    <property type="match status" value="1"/>
</dbReference>
<feature type="binding site" evidence="6">
    <location>
        <position position="748"/>
    </location>
    <ligand>
        <name>ATP</name>
        <dbReference type="ChEBI" id="CHEBI:30616"/>
    </ligand>
</feature>
<evidence type="ECO:0000256" key="5">
    <source>
        <dbReference type="ARBA" id="ARBA00022840"/>
    </source>
</evidence>
<dbReference type="InterPro" id="IPR057597">
    <property type="entry name" value="ALE2_N"/>
</dbReference>
<feature type="compositionally biased region" description="Pro residues" evidence="7">
    <location>
        <begin position="294"/>
        <end position="309"/>
    </location>
</feature>
<dbReference type="Pfam" id="PF23180">
    <property type="entry name" value="ALE2_N"/>
    <property type="match status" value="1"/>
</dbReference>
<dbReference type="InterPro" id="IPR008271">
    <property type="entry name" value="Ser/Thr_kinase_AS"/>
</dbReference>
<dbReference type="InterPro" id="IPR000719">
    <property type="entry name" value="Prot_kinase_dom"/>
</dbReference>
<evidence type="ECO:0000313" key="11">
    <source>
        <dbReference type="EMBL" id="RZC49786.1"/>
    </source>
</evidence>
<feature type="chain" id="PRO_5021373574" description="Protein kinase domain-containing protein" evidence="9">
    <location>
        <begin position="25"/>
        <end position="1120"/>
    </location>
</feature>